<protein>
    <recommendedName>
        <fullName evidence="5">hydroxyacylglutathione hydrolase</fullName>
        <ecNumber evidence="5">3.1.2.6</ecNumber>
    </recommendedName>
    <alternativeName>
        <fullName evidence="9">Glyoxalase II</fullName>
    </alternativeName>
</protein>
<evidence type="ECO:0000256" key="3">
    <source>
        <dbReference type="ARBA" id="ARBA00004963"/>
    </source>
</evidence>
<evidence type="ECO:0000256" key="7">
    <source>
        <dbReference type="ARBA" id="ARBA00022801"/>
    </source>
</evidence>
<dbReference type="GO" id="GO:0046872">
    <property type="term" value="F:metal ion binding"/>
    <property type="evidence" value="ECO:0007669"/>
    <property type="project" value="UniProtKB-KW"/>
</dbReference>
<comment type="cofactor">
    <cofactor evidence="2">
        <name>Zn(2+)</name>
        <dbReference type="ChEBI" id="CHEBI:29105"/>
    </cofactor>
</comment>
<dbReference type="CDD" id="cd07723">
    <property type="entry name" value="hydroxyacylglutathione_hydrolase_MBL-fold"/>
    <property type="match status" value="1"/>
</dbReference>
<dbReference type="InParanoid" id="Q01BW2"/>
<accession>Q01BW2</accession>
<comment type="similarity">
    <text evidence="4">Belongs to the metallo-beta-lactamase superfamily. Glyoxalase II family.</text>
</comment>
<evidence type="ECO:0000256" key="8">
    <source>
        <dbReference type="ARBA" id="ARBA00022833"/>
    </source>
</evidence>
<comment type="caution">
    <text evidence="13">The sequence shown here is derived from an EMBL/GenBank/DDBJ whole genome shotgun (WGS) entry which is preliminary data.</text>
</comment>
<sequence length="512" mass="56133">MDASRRSRGPASAPRLARSASIRTGDEDASNDEDAALDARALAAAEDEDDGYRSSPMMITTRILLGVVLQALKTVGTALALGVSIVNCVVPAFAVEWLSRRAFDVGYVAYTSRVGRWAHLRMIQSLRDEPAHAKAGTPLVAGGGVVVQIPFMNDNYSYLVVDADTREACAIDPADPERAVDAARRCGAKLTTVLTTHKHHDHAGGNARVRAMMALEENGSVDVEVYGHAMDKCHGTTREVKDGDVVRVGARLRFLVIHVPCHTLGHVVYALLGDEREDGADGPTLANAKAMFTGDAIINGGVGAFFHGNANDCYENLHVRLAPTPDDCLIFSGHEYMETNLRFAKAIDVDDQITANCFFAIRLHRHQDAGTMPSSLRVERRLNPYFRCRDRDYLKTLLASKRRLLNRKKRPWWHRYCGPNKQALEVQRDRKVDTCALANIIDANGRGGHGEASREEAVEGIRFLRGLMGDVMETSDVRFGDDAENKAFREYVQIARATGTTHVVVSELVSAA</sequence>
<dbReference type="InterPro" id="IPR032282">
    <property type="entry name" value="HAGH_C"/>
</dbReference>
<feature type="compositionally biased region" description="Low complexity" evidence="10">
    <location>
        <begin position="9"/>
        <end position="21"/>
    </location>
</feature>
<reference evidence="14" key="1">
    <citation type="journal article" date="2006" name="Proc. Natl. Acad. Sci. U.S.A.">
        <title>Genome analysis of the smallest free-living eukaryote Ostreococcus tauri unveils many unique features.</title>
        <authorList>
            <person name="Derelle E."/>
            <person name="Ferraz C."/>
            <person name="Rombauts S."/>
            <person name="Rouze P."/>
            <person name="Worden A.Z."/>
            <person name="Robbens S."/>
            <person name="Partensky F."/>
            <person name="Degroeve S."/>
            <person name="Echeynie S."/>
            <person name="Cooke R."/>
            <person name="Saeys Y."/>
            <person name="Wuyts J."/>
            <person name="Jabbari K."/>
            <person name="Bowler C."/>
            <person name="Panaud O."/>
            <person name="Piegu B."/>
            <person name="Ball S.G."/>
            <person name="Ral J.-P."/>
            <person name="Bouget F.-Y."/>
            <person name="Piganeau G."/>
            <person name="De Baets B."/>
            <person name="Picard A."/>
            <person name="Delseny M."/>
            <person name="Demaille J."/>
            <person name="Van de Peer Y."/>
            <person name="Moreau H."/>
        </authorList>
    </citation>
    <scope>NUCLEOTIDE SEQUENCE [LARGE SCALE GENOMIC DNA]</scope>
    <source>
        <strain evidence="14">OTTH 0595 / CCAP 157/2 / RCC745</strain>
    </source>
</reference>
<evidence type="ECO:0000256" key="1">
    <source>
        <dbReference type="ARBA" id="ARBA00001623"/>
    </source>
</evidence>
<dbReference type="RefSeq" id="XP_003078455.1">
    <property type="nucleotide sequence ID" value="XM_003078407.1"/>
</dbReference>
<comment type="pathway">
    <text evidence="3">Secondary metabolite metabolism; methylglyoxal degradation; (R)-lactate from methylglyoxal: step 2/2.</text>
</comment>
<dbReference type="Gene3D" id="3.60.15.10">
    <property type="entry name" value="Ribonuclease Z/Hydroxyacylglutathione hydrolase-like"/>
    <property type="match status" value="1"/>
</dbReference>
<dbReference type="SMART" id="SM00849">
    <property type="entry name" value="Lactamase_B"/>
    <property type="match status" value="1"/>
</dbReference>
<dbReference type="FunCoup" id="Q01BW2">
    <property type="interactions" value="1194"/>
</dbReference>
<keyword evidence="6" id="KW-0479">Metal-binding</keyword>
<keyword evidence="14" id="KW-1185">Reference proteome</keyword>
<dbReference type="InterPro" id="IPR035680">
    <property type="entry name" value="Clx_II_MBL"/>
</dbReference>
<name>Q01BW2_OSTTA</name>
<evidence type="ECO:0000256" key="2">
    <source>
        <dbReference type="ARBA" id="ARBA00001947"/>
    </source>
</evidence>
<dbReference type="SUPFAM" id="SSF56281">
    <property type="entry name" value="Metallo-hydrolase/oxidoreductase"/>
    <property type="match status" value="1"/>
</dbReference>
<dbReference type="Pfam" id="PF16123">
    <property type="entry name" value="HAGH_C"/>
    <property type="match status" value="1"/>
</dbReference>
<dbReference type="PANTHER" id="PTHR11935">
    <property type="entry name" value="BETA LACTAMASE DOMAIN"/>
    <property type="match status" value="1"/>
</dbReference>
<evidence type="ECO:0000259" key="12">
    <source>
        <dbReference type="SMART" id="SM00849"/>
    </source>
</evidence>
<gene>
    <name evidence="13" type="ORF">OT_ostta03g05490</name>
</gene>
<evidence type="ECO:0000256" key="10">
    <source>
        <dbReference type="SAM" id="MobiDB-lite"/>
    </source>
</evidence>
<feature type="domain" description="Metallo-beta-lactamase" evidence="12">
    <location>
        <begin position="154"/>
        <end position="334"/>
    </location>
</feature>
<comment type="catalytic activity">
    <reaction evidence="1">
        <text>an S-(2-hydroxyacyl)glutathione + H2O = a 2-hydroxy carboxylate + glutathione + H(+)</text>
        <dbReference type="Rhea" id="RHEA:21864"/>
        <dbReference type="ChEBI" id="CHEBI:15377"/>
        <dbReference type="ChEBI" id="CHEBI:15378"/>
        <dbReference type="ChEBI" id="CHEBI:57925"/>
        <dbReference type="ChEBI" id="CHEBI:58896"/>
        <dbReference type="ChEBI" id="CHEBI:71261"/>
        <dbReference type="EC" id="3.1.2.6"/>
    </reaction>
</comment>
<dbReference type="InterPro" id="IPR036866">
    <property type="entry name" value="RibonucZ/Hydroxyglut_hydro"/>
</dbReference>
<evidence type="ECO:0000256" key="9">
    <source>
        <dbReference type="ARBA" id="ARBA00031044"/>
    </source>
</evidence>
<evidence type="ECO:0000256" key="4">
    <source>
        <dbReference type="ARBA" id="ARBA00006759"/>
    </source>
</evidence>
<keyword evidence="11" id="KW-0472">Membrane</keyword>
<dbReference type="PANTHER" id="PTHR11935:SF94">
    <property type="entry name" value="TENZING NORGAY, ISOFORM C"/>
    <property type="match status" value="1"/>
</dbReference>
<evidence type="ECO:0000256" key="11">
    <source>
        <dbReference type="SAM" id="Phobius"/>
    </source>
</evidence>
<dbReference type="InterPro" id="IPR001279">
    <property type="entry name" value="Metallo-B-lactamas"/>
</dbReference>
<dbReference type="KEGG" id="ota:OT_ostta03g05490"/>
<dbReference type="AlphaFoldDB" id="Q01BW2"/>
<dbReference type="GO" id="GO:0004416">
    <property type="term" value="F:hydroxyacylglutathione hydrolase activity"/>
    <property type="evidence" value="ECO:0007669"/>
    <property type="project" value="UniProtKB-EC"/>
</dbReference>
<dbReference type="OrthoDB" id="515692at2759"/>
<evidence type="ECO:0000256" key="6">
    <source>
        <dbReference type="ARBA" id="ARBA00022723"/>
    </source>
</evidence>
<dbReference type="STRING" id="70448.Q01BW2"/>
<keyword evidence="11" id="KW-1133">Transmembrane helix</keyword>
<proteinExistence type="inferred from homology"/>
<dbReference type="EMBL" id="CAID01000003">
    <property type="protein sequence ID" value="CAL53196.1"/>
    <property type="molecule type" value="Genomic_DNA"/>
</dbReference>
<keyword evidence="8" id="KW-0862">Zinc</keyword>
<keyword evidence="11" id="KW-0812">Transmembrane</keyword>
<feature type="region of interest" description="Disordered" evidence="10">
    <location>
        <begin position="1"/>
        <end position="33"/>
    </location>
</feature>
<dbReference type="GeneID" id="9833772"/>
<reference evidence="13 14" key="2">
    <citation type="journal article" date="2014" name="BMC Genomics">
        <title>An improved genome of the model marine alga Ostreococcus tauri unfolds by assessing Illumina de novo assemblies.</title>
        <authorList>
            <person name="Blanc-Mathieu R."/>
            <person name="Verhelst B."/>
            <person name="Derelle E."/>
            <person name="Rombauts S."/>
            <person name="Bouget F.Y."/>
            <person name="Carre I."/>
            <person name="Chateau A."/>
            <person name="Eyre-Walker A."/>
            <person name="Grimsley N."/>
            <person name="Moreau H."/>
            <person name="Piegu B."/>
            <person name="Rivals E."/>
            <person name="Schackwitz W."/>
            <person name="Van de Peer Y."/>
            <person name="Piganeau G."/>
        </authorList>
    </citation>
    <scope>NUCLEOTIDE SEQUENCE [LARGE SCALE GENOMIC DNA]</scope>
    <source>
        <strain evidence="14">OTTH 0595 / CCAP 157/2 / RCC745</strain>
    </source>
</reference>
<evidence type="ECO:0000256" key="5">
    <source>
        <dbReference type="ARBA" id="ARBA00011917"/>
    </source>
</evidence>
<evidence type="ECO:0000313" key="14">
    <source>
        <dbReference type="Proteomes" id="UP000009170"/>
    </source>
</evidence>
<keyword evidence="7 13" id="KW-0378">Hydrolase</keyword>
<organism evidence="13 14">
    <name type="scientific">Ostreococcus tauri</name>
    <name type="common">Marine green alga</name>
    <dbReference type="NCBI Taxonomy" id="70448"/>
    <lineage>
        <taxon>Eukaryota</taxon>
        <taxon>Viridiplantae</taxon>
        <taxon>Chlorophyta</taxon>
        <taxon>Mamiellophyceae</taxon>
        <taxon>Mamiellales</taxon>
        <taxon>Bathycoccaceae</taxon>
        <taxon>Ostreococcus</taxon>
    </lineage>
</organism>
<dbReference type="EC" id="3.1.2.6" evidence="5"/>
<feature type="transmembrane region" description="Helical" evidence="11">
    <location>
        <begin position="63"/>
        <end position="86"/>
    </location>
</feature>
<dbReference type="Proteomes" id="UP000009170">
    <property type="component" value="Unassembled WGS sequence"/>
</dbReference>
<evidence type="ECO:0000313" key="13">
    <source>
        <dbReference type="EMBL" id="CAL53196.1"/>
    </source>
</evidence>